<protein>
    <submittedName>
        <fullName evidence="1">Uncharacterized protein</fullName>
    </submittedName>
</protein>
<name>A0ABX1V711_9PLAN</name>
<dbReference type="Proteomes" id="UP000609651">
    <property type="component" value="Unassembled WGS sequence"/>
</dbReference>
<proteinExistence type="predicted"/>
<keyword evidence="2" id="KW-1185">Reference proteome</keyword>
<gene>
    <name evidence="1" type="ORF">LzC2_00770</name>
</gene>
<dbReference type="RefSeq" id="WP_171182529.1">
    <property type="nucleotide sequence ID" value="NZ_WTPX01000002.1"/>
</dbReference>
<evidence type="ECO:0000313" key="1">
    <source>
        <dbReference type="EMBL" id="NNJ24030.1"/>
    </source>
</evidence>
<dbReference type="EMBL" id="WTPX01000002">
    <property type="protein sequence ID" value="NNJ24030.1"/>
    <property type="molecule type" value="Genomic_DNA"/>
</dbReference>
<evidence type="ECO:0000313" key="2">
    <source>
        <dbReference type="Proteomes" id="UP000609651"/>
    </source>
</evidence>
<reference evidence="1 2" key="1">
    <citation type="journal article" date="2020" name="Syst. Appl. Microbiol.">
        <title>Alienimonas chondri sp. nov., a novel planctomycete isolated from the biofilm of the red alga Chondrus crispus.</title>
        <authorList>
            <person name="Vitorino I."/>
            <person name="Albuquerque L."/>
            <person name="Wiegand S."/>
            <person name="Kallscheuer N."/>
            <person name="da Costa M.S."/>
            <person name="Lobo-da-Cunha A."/>
            <person name="Jogler C."/>
            <person name="Lage O.M."/>
        </authorList>
    </citation>
    <scope>NUCLEOTIDE SEQUENCE [LARGE SCALE GENOMIC DNA]</scope>
    <source>
        <strain evidence="1 2">LzC2</strain>
    </source>
</reference>
<sequence>MRRILHGVGGVKLQATFDGSRYWVRPDDVELYLLETTEGRTLPSKPKAAAKRAASVAEEGRFYMALLGVEPVAA</sequence>
<comment type="caution">
    <text evidence="1">The sequence shown here is derived from an EMBL/GenBank/DDBJ whole genome shotgun (WGS) entry which is preliminary data.</text>
</comment>
<accession>A0ABX1V711</accession>
<organism evidence="1 2">
    <name type="scientific">Alienimonas chondri</name>
    <dbReference type="NCBI Taxonomy" id="2681879"/>
    <lineage>
        <taxon>Bacteria</taxon>
        <taxon>Pseudomonadati</taxon>
        <taxon>Planctomycetota</taxon>
        <taxon>Planctomycetia</taxon>
        <taxon>Planctomycetales</taxon>
        <taxon>Planctomycetaceae</taxon>
        <taxon>Alienimonas</taxon>
    </lineage>
</organism>